<dbReference type="PROSITE" id="PS01011">
    <property type="entry name" value="FOLYLPOLYGLU_SYNT_1"/>
    <property type="match status" value="1"/>
</dbReference>
<dbReference type="EC" id="6.3.2.17" evidence="7"/>
<comment type="catalytic activity">
    <reaction evidence="17">
        <text>7,8-dihydropteroate + L-glutamate + ATP = 7,8-dihydrofolate + ADP + phosphate + H(+)</text>
        <dbReference type="Rhea" id="RHEA:23584"/>
        <dbReference type="ChEBI" id="CHEBI:15378"/>
        <dbReference type="ChEBI" id="CHEBI:17839"/>
        <dbReference type="ChEBI" id="CHEBI:29985"/>
        <dbReference type="ChEBI" id="CHEBI:30616"/>
        <dbReference type="ChEBI" id="CHEBI:43474"/>
        <dbReference type="ChEBI" id="CHEBI:57451"/>
        <dbReference type="ChEBI" id="CHEBI:456216"/>
        <dbReference type="EC" id="6.3.2.12"/>
    </reaction>
</comment>
<dbReference type="Gene3D" id="3.40.1190.10">
    <property type="entry name" value="Mur-like, catalytic domain"/>
    <property type="match status" value="1"/>
</dbReference>
<evidence type="ECO:0000256" key="9">
    <source>
        <dbReference type="ARBA" id="ARBA00022598"/>
    </source>
</evidence>
<evidence type="ECO:0000256" key="5">
    <source>
        <dbReference type="ARBA" id="ARBA00011245"/>
    </source>
</evidence>
<evidence type="ECO:0000313" key="21">
    <source>
        <dbReference type="EMBL" id="EMT46358.1"/>
    </source>
</evidence>
<comment type="similarity">
    <text evidence="4 18">Belongs to the folylpolyglutamate synthase family.</text>
</comment>
<evidence type="ECO:0000256" key="12">
    <source>
        <dbReference type="ARBA" id="ARBA00022840"/>
    </source>
</evidence>
<evidence type="ECO:0000256" key="15">
    <source>
        <dbReference type="ARBA" id="ARBA00030592"/>
    </source>
</evidence>
<evidence type="ECO:0000313" key="22">
    <source>
        <dbReference type="Proteomes" id="UP000012085"/>
    </source>
</evidence>
<reference evidence="21 22" key="1">
    <citation type="submission" date="2013-03" db="EMBL/GenBank/DDBJ databases">
        <title>Assembly of a new bacterial strain Anoxybacillus flavithermus AK1.</title>
        <authorList>
            <person name="Rajan I."/>
            <person name="PoliReddy D."/>
            <person name="Sugumar T."/>
            <person name="Rathinam K."/>
            <person name="Alqarawi S."/>
            <person name="Khalil A.B."/>
            <person name="Sivakumar N."/>
        </authorList>
    </citation>
    <scope>NUCLEOTIDE SEQUENCE [LARGE SCALE GENOMIC DNA]</scope>
    <source>
        <strain evidence="21 22">AK1</strain>
    </source>
</reference>
<dbReference type="GO" id="GO:0008841">
    <property type="term" value="F:dihydrofolate synthase activity"/>
    <property type="evidence" value="ECO:0007669"/>
    <property type="project" value="UniProtKB-EC"/>
</dbReference>
<evidence type="ECO:0000256" key="3">
    <source>
        <dbReference type="ARBA" id="ARBA00005150"/>
    </source>
</evidence>
<evidence type="ECO:0000256" key="4">
    <source>
        <dbReference type="ARBA" id="ARBA00008276"/>
    </source>
</evidence>
<evidence type="ECO:0000256" key="8">
    <source>
        <dbReference type="ARBA" id="ARBA00019357"/>
    </source>
</evidence>
<evidence type="ECO:0000259" key="20">
    <source>
        <dbReference type="Pfam" id="PF08245"/>
    </source>
</evidence>
<dbReference type="Pfam" id="PF08245">
    <property type="entry name" value="Mur_ligase_M"/>
    <property type="match status" value="1"/>
</dbReference>
<dbReference type="AlphaFoldDB" id="M8CXY1"/>
<dbReference type="NCBIfam" id="TIGR01499">
    <property type="entry name" value="folC"/>
    <property type="match status" value="1"/>
</dbReference>
<dbReference type="InterPro" id="IPR004101">
    <property type="entry name" value="Mur_ligase_C"/>
</dbReference>
<keyword evidence="12 18" id="KW-0067">ATP-binding</keyword>
<comment type="cofactor">
    <cofactor evidence="1">
        <name>Mg(2+)</name>
        <dbReference type="ChEBI" id="CHEBI:18420"/>
    </cofactor>
</comment>
<dbReference type="SUPFAM" id="SSF53244">
    <property type="entry name" value="MurD-like peptide ligases, peptide-binding domain"/>
    <property type="match status" value="1"/>
</dbReference>
<dbReference type="FunFam" id="3.40.1190.10:FF:000004">
    <property type="entry name" value="Dihydrofolate synthase/folylpolyglutamate synthase"/>
    <property type="match status" value="1"/>
</dbReference>
<dbReference type="GO" id="GO:0046656">
    <property type="term" value="P:folic acid biosynthetic process"/>
    <property type="evidence" value="ECO:0007669"/>
    <property type="project" value="UniProtKB-KW"/>
</dbReference>
<keyword evidence="9 18" id="KW-0436">Ligase</keyword>
<dbReference type="GO" id="GO:0005524">
    <property type="term" value="F:ATP binding"/>
    <property type="evidence" value="ECO:0007669"/>
    <property type="project" value="UniProtKB-KW"/>
</dbReference>
<dbReference type="Pfam" id="PF02875">
    <property type="entry name" value="Mur_ligase_C"/>
    <property type="match status" value="1"/>
</dbReference>
<gene>
    <name evidence="21" type="ORF">H919_05559</name>
</gene>
<comment type="catalytic activity">
    <reaction evidence="16">
        <text>(6S)-5,6,7,8-tetrahydrofolyl-(gamma-L-Glu)(n) + L-glutamate + ATP = (6S)-5,6,7,8-tetrahydrofolyl-(gamma-L-Glu)(n+1) + ADP + phosphate + H(+)</text>
        <dbReference type="Rhea" id="RHEA:10580"/>
        <dbReference type="Rhea" id="RHEA-COMP:14738"/>
        <dbReference type="Rhea" id="RHEA-COMP:14740"/>
        <dbReference type="ChEBI" id="CHEBI:15378"/>
        <dbReference type="ChEBI" id="CHEBI:29985"/>
        <dbReference type="ChEBI" id="CHEBI:30616"/>
        <dbReference type="ChEBI" id="CHEBI:43474"/>
        <dbReference type="ChEBI" id="CHEBI:141005"/>
        <dbReference type="ChEBI" id="CHEBI:456216"/>
        <dbReference type="EC" id="6.3.2.17"/>
    </reaction>
</comment>
<comment type="pathway">
    <text evidence="3">Cofactor biosynthesis; tetrahydrofolylpolyglutamate biosynthesis.</text>
</comment>
<accession>M8CXY1</accession>
<dbReference type="GO" id="GO:0004326">
    <property type="term" value="F:tetrahydrofolylpolyglutamate synthase activity"/>
    <property type="evidence" value="ECO:0007669"/>
    <property type="project" value="UniProtKB-EC"/>
</dbReference>
<dbReference type="InterPro" id="IPR018109">
    <property type="entry name" value="Folylpolyglutamate_synth_CS"/>
</dbReference>
<feature type="domain" description="Mur ligase C-terminal" evidence="19">
    <location>
        <begin position="301"/>
        <end position="418"/>
    </location>
</feature>
<comment type="subunit">
    <text evidence="5">Monomer.</text>
</comment>
<keyword evidence="14" id="KW-0289">Folate biosynthesis</keyword>
<evidence type="ECO:0000256" key="7">
    <source>
        <dbReference type="ARBA" id="ARBA00013025"/>
    </source>
</evidence>
<dbReference type="PATRIC" id="fig|1297581.3.peg.1142"/>
<evidence type="ECO:0000256" key="17">
    <source>
        <dbReference type="ARBA" id="ARBA00049161"/>
    </source>
</evidence>
<evidence type="ECO:0000256" key="11">
    <source>
        <dbReference type="ARBA" id="ARBA00022741"/>
    </source>
</evidence>
<dbReference type="EC" id="6.3.2.12" evidence="6"/>
<evidence type="ECO:0000256" key="16">
    <source>
        <dbReference type="ARBA" id="ARBA00047493"/>
    </source>
</evidence>
<keyword evidence="13" id="KW-0460">Magnesium</keyword>
<dbReference type="PROSITE" id="PS01012">
    <property type="entry name" value="FOLYLPOLYGLU_SYNT_2"/>
    <property type="match status" value="1"/>
</dbReference>
<dbReference type="EMBL" id="APCD01000005">
    <property type="protein sequence ID" value="EMT46358.1"/>
    <property type="molecule type" value="Genomic_DNA"/>
</dbReference>
<dbReference type="GO" id="GO:0005737">
    <property type="term" value="C:cytoplasm"/>
    <property type="evidence" value="ECO:0007669"/>
    <property type="project" value="TreeGrafter"/>
</dbReference>
<organism evidence="21 22">
    <name type="scientific">Anoxybacillus flavithermus AK1</name>
    <dbReference type="NCBI Taxonomy" id="1297581"/>
    <lineage>
        <taxon>Bacteria</taxon>
        <taxon>Bacillati</taxon>
        <taxon>Bacillota</taxon>
        <taxon>Bacilli</taxon>
        <taxon>Bacillales</taxon>
        <taxon>Anoxybacillaceae</taxon>
        <taxon>Anoxybacillus</taxon>
    </lineage>
</organism>
<protein>
    <recommendedName>
        <fullName evidence="8">Dihydrofolate synthase/folylpolyglutamate synthase</fullName>
        <ecNumber evidence="6">6.3.2.12</ecNumber>
        <ecNumber evidence="7">6.3.2.17</ecNumber>
    </recommendedName>
    <alternativeName>
        <fullName evidence="15">Tetrahydrofolylpolyglutamate synthase</fullName>
    </alternativeName>
</protein>
<dbReference type="Proteomes" id="UP000012085">
    <property type="component" value="Unassembled WGS sequence"/>
</dbReference>
<comment type="pathway">
    <text evidence="2">Cofactor biosynthesis; tetrahydrofolate biosynthesis; 7,8-dihydrofolate from 2-amino-4-hydroxy-6-hydroxymethyl-7,8-dihydropteridine diphosphate and 4-aminobenzoate: step 2/2.</text>
</comment>
<keyword evidence="11 18" id="KW-0547">Nucleotide-binding</keyword>
<dbReference type="PIRSF" id="PIRSF001563">
    <property type="entry name" value="Folylpolyglu_synth"/>
    <property type="match status" value="1"/>
</dbReference>
<dbReference type="PANTHER" id="PTHR11136">
    <property type="entry name" value="FOLYLPOLYGLUTAMATE SYNTHASE-RELATED"/>
    <property type="match status" value="1"/>
</dbReference>
<sequence length="434" mass="49018">MVRTYKEAVDWIHSRLTLGVKPGLKRMEWMMEKLGHPERRIKAIHVGGTNGKGSTVCFLRHILQEAGYRVGTFTSPYVEQFNERISINGQPISDVDLIRLVQVIQPLAEELEQTELGGPTEFEVITAMALYYFGKVNVQDVVIFEVGLGGRLDSTNIIYPLLSVITNVGYDHIHILGNTLEQIAFEKAGIIKAGVPLITAIDQPEALRVVQEKAASVRAKVYVIDRDFTVFAHEPTADGERFSLQTPFASYDDVTTTMLGAHQVKNAALALMAADYLRTYYSFLIEREHMYNGVRQAQWIGRFEKMDERPLIIIDGAHNEEGIDSLVATINAHYPNRGVHVLFTALGDKPVAAMIRKLETIAQTMTFTTFDFPRALSAEQLAEQATHRNVQCVTDWQQWLKEKRKQIATDDIILITGSLYFISNVRNFIKNKYN</sequence>
<keyword evidence="10" id="KW-0479">Metal-binding</keyword>
<proteinExistence type="inferred from homology"/>
<dbReference type="RefSeq" id="WP_003396387.1">
    <property type="nucleotide sequence ID" value="NZ_APCD01000005.1"/>
</dbReference>
<evidence type="ECO:0000259" key="19">
    <source>
        <dbReference type="Pfam" id="PF02875"/>
    </source>
</evidence>
<evidence type="ECO:0000256" key="1">
    <source>
        <dbReference type="ARBA" id="ARBA00001946"/>
    </source>
</evidence>
<dbReference type="InterPro" id="IPR036565">
    <property type="entry name" value="Mur-like_cat_sf"/>
</dbReference>
<evidence type="ECO:0000256" key="18">
    <source>
        <dbReference type="PIRNR" id="PIRNR001563"/>
    </source>
</evidence>
<reference evidence="21 22" key="2">
    <citation type="journal article" date="2015" name="Genome Announc.">
        <title>Genome Sequence of Anoxybacillus flavithermus Strain AK1, a Thermophile Isolated from a Hot Spring in Saudi Arabia.</title>
        <authorList>
            <person name="Khalil A."/>
            <person name="Sivakumar N."/>
            <person name="Qarawi S."/>
        </authorList>
    </citation>
    <scope>NUCLEOTIDE SEQUENCE [LARGE SCALE GENOMIC DNA]</scope>
    <source>
        <strain evidence="21 22">AK1</strain>
    </source>
</reference>
<feature type="domain" description="Mur ligase central" evidence="20">
    <location>
        <begin position="46"/>
        <end position="274"/>
    </location>
</feature>
<dbReference type="InterPro" id="IPR036615">
    <property type="entry name" value="Mur_ligase_C_dom_sf"/>
</dbReference>
<dbReference type="Gene3D" id="3.90.190.20">
    <property type="entry name" value="Mur ligase, C-terminal domain"/>
    <property type="match status" value="1"/>
</dbReference>
<name>M8CXY1_9BACL</name>
<dbReference type="SUPFAM" id="SSF53623">
    <property type="entry name" value="MurD-like peptide ligases, catalytic domain"/>
    <property type="match status" value="1"/>
</dbReference>
<dbReference type="InterPro" id="IPR013221">
    <property type="entry name" value="Mur_ligase_cen"/>
</dbReference>
<dbReference type="GO" id="GO:0046872">
    <property type="term" value="F:metal ion binding"/>
    <property type="evidence" value="ECO:0007669"/>
    <property type="project" value="UniProtKB-KW"/>
</dbReference>
<dbReference type="PANTHER" id="PTHR11136:SF0">
    <property type="entry name" value="DIHYDROFOLATE SYNTHETASE-RELATED"/>
    <property type="match status" value="1"/>
</dbReference>
<dbReference type="InterPro" id="IPR001645">
    <property type="entry name" value="Folylpolyglutamate_synth"/>
</dbReference>
<evidence type="ECO:0000256" key="2">
    <source>
        <dbReference type="ARBA" id="ARBA00004799"/>
    </source>
</evidence>
<evidence type="ECO:0000256" key="14">
    <source>
        <dbReference type="ARBA" id="ARBA00022909"/>
    </source>
</evidence>
<evidence type="ECO:0000256" key="6">
    <source>
        <dbReference type="ARBA" id="ARBA00013023"/>
    </source>
</evidence>
<evidence type="ECO:0000256" key="10">
    <source>
        <dbReference type="ARBA" id="ARBA00022723"/>
    </source>
</evidence>
<comment type="caution">
    <text evidence="21">The sequence shown here is derived from an EMBL/GenBank/DDBJ whole genome shotgun (WGS) entry which is preliminary data.</text>
</comment>
<evidence type="ECO:0000256" key="13">
    <source>
        <dbReference type="ARBA" id="ARBA00022842"/>
    </source>
</evidence>